<dbReference type="SUPFAM" id="SSF48452">
    <property type="entry name" value="TPR-like"/>
    <property type="match status" value="2"/>
</dbReference>
<dbReference type="KEGG" id="ster:AOA14_12105"/>
<dbReference type="EMBL" id="CP013342">
    <property type="protein sequence ID" value="AMU95349.1"/>
    <property type="molecule type" value="Genomic_DNA"/>
</dbReference>
<dbReference type="InterPro" id="IPR019734">
    <property type="entry name" value="TPR_rpt"/>
</dbReference>
<dbReference type="Gene3D" id="1.25.40.10">
    <property type="entry name" value="Tetratricopeptide repeat domain"/>
    <property type="match status" value="2"/>
</dbReference>
<dbReference type="InterPro" id="IPR038765">
    <property type="entry name" value="Papain-like_cys_pep_sf"/>
</dbReference>
<name>A0A142W051_9SPHN</name>
<keyword evidence="1" id="KW-0677">Repeat</keyword>
<evidence type="ECO:0000256" key="1">
    <source>
        <dbReference type="ARBA" id="ARBA00022737"/>
    </source>
</evidence>
<organism evidence="4 5">
    <name type="scientific">Sphingopyxis terrae subsp. terrae NBRC 15098</name>
    <dbReference type="NCBI Taxonomy" id="1219058"/>
    <lineage>
        <taxon>Bacteria</taxon>
        <taxon>Pseudomonadati</taxon>
        <taxon>Pseudomonadota</taxon>
        <taxon>Alphaproteobacteria</taxon>
        <taxon>Sphingomonadales</taxon>
        <taxon>Sphingomonadaceae</taxon>
        <taxon>Sphingopyxis</taxon>
    </lineage>
</organism>
<dbReference type="InterPro" id="IPR024618">
    <property type="entry name" value="DUF3857"/>
</dbReference>
<dbReference type="AlphaFoldDB" id="A0A142W051"/>
<proteinExistence type="predicted"/>
<dbReference type="SMART" id="SM00028">
    <property type="entry name" value="TPR"/>
    <property type="match status" value="4"/>
</dbReference>
<accession>A0A142W051</accession>
<evidence type="ECO:0000313" key="5">
    <source>
        <dbReference type="Proteomes" id="UP000076234"/>
    </source>
</evidence>
<dbReference type="Gene3D" id="3.10.620.30">
    <property type="match status" value="1"/>
</dbReference>
<dbReference type="InterPro" id="IPR050498">
    <property type="entry name" value="Ycf3"/>
</dbReference>
<keyword evidence="2" id="KW-0802">TPR repeat</keyword>
<feature type="domain" description="DUF3857" evidence="3">
    <location>
        <begin position="66"/>
        <end position="213"/>
    </location>
</feature>
<dbReference type="PANTHER" id="PTHR44858:SF1">
    <property type="entry name" value="UDP-N-ACETYLGLUCOSAMINE--PEPTIDE N-ACETYLGLUCOSAMINYLTRANSFERASE SPINDLY-RELATED"/>
    <property type="match status" value="1"/>
</dbReference>
<gene>
    <name evidence="4" type="ORF">AOA14_12105</name>
</gene>
<reference evidence="4 5" key="2">
    <citation type="journal article" date="2016" name="Genome Announc.">
        <title>Complete Genome Sequence of Sphingopyxis terrae Strain 203-1 (NBRC 111660), a Polyethylene Glycol Degrader.</title>
        <authorList>
            <person name="Ohtsubo Y."/>
            <person name="Nonoyama S."/>
            <person name="Nagata Y."/>
            <person name="Numata M."/>
            <person name="Tsuchikane K."/>
            <person name="Hosoyama A."/>
            <person name="Yamazoe A."/>
            <person name="Tsuda M."/>
            <person name="Fujita N."/>
            <person name="Kawai F."/>
        </authorList>
    </citation>
    <scope>NUCLEOTIDE SEQUENCE [LARGE SCALE GENOMIC DNA]</scope>
    <source>
        <strain evidence="4 5">203-1</strain>
    </source>
</reference>
<dbReference type="PANTHER" id="PTHR44858">
    <property type="entry name" value="TETRATRICOPEPTIDE REPEAT PROTEIN 6"/>
    <property type="match status" value="1"/>
</dbReference>
<dbReference type="InterPro" id="IPR011990">
    <property type="entry name" value="TPR-like_helical_dom_sf"/>
</dbReference>
<evidence type="ECO:0000313" key="4">
    <source>
        <dbReference type="EMBL" id="AMU95349.1"/>
    </source>
</evidence>
<dbReference type="SUPFAM" id="SSF54001">
    <property type="entry name" value="Cysteine proteinases"/>
    <property type="match status" value="1"/>
</dbReference>
<evidence type="ECO:0000259" key="3">
    <source>
        <dbReference type="Pfam" id="PF12969"/>
    </source>
</evidence>
<sequence length="930" mass="99482">MAGWGRVAGVVLLIGPVGSALAGEQPLYQPAPDWALATTLPDAAPGGGLQVLDIEQRVDGATVWNYTDTVIKLNTPEELAQNSNVTVGWAPDKGDLIVHELSIIRDGQVIDALAGGQKFTVLRREEALEQRELTGILSANLPVEGLRVGDMLRLRMSITNKDDALGGHAQLAVPLIAEPARIGSGSYRLSWRADDKLQWKSFANGVTLKPVRKGAYYELPVTLPIAKQAEMPSDAPMRFRSPPLIEASTFSGWSDVSKVMAPLYATAGTIADDSPLAAEVAAIKAATTDPLERAAKALQIVQDKVRYLAVGMDGGNYVPQTPAKTWDVRYGDCKAKTLLLLAMLHAMDIDAEPVLAHAQLGDAVASRLPTALAFNHVIVKATIGGEPLWLDGTGLGTRLADIRDTPAFGYVLPVRAEGAELEKIALRRPARPTIDLALDADESTSIDLPSVIKVDMVVRGQLASLLTLSTAQLGPKEQEDMLNGLLQNFVGQAQFDKLEAKPDAADGSVTITARGVFGSGWEREDNHSERWLSRVGNLIEFSPDRARASWANIPVATGAPDYAHYRLRVRLPDGGRDYKIEGEGALDARLAGVDVKRSVTMADGYVVVDEVLASSGVEIAPTDVADERDRVATVISQTPRLVAPEDARRRWNLKGAPSTSQLDAVRSIYAVNAAKADEENVSALISEASFQRGIGDYKGAEQTLTRQIALQPSEDAYLSRSGVRKELGNIAGALADAEEARKLDPSSLGAIGAVAMLTAEKGDVAAATRMFDDRIALGGKSKSDLRLAKAAMVGEFGDPKAAIDELDALVATKPGSPDLLNARCWVKASREVAVDSALKDCTSAMELADSTAHILDSRALVWLRLGRNDDALRDLDAALLQVPSLASSRFLRAIVYQRLGRATDAAADLAIARQLSPSTERDYARFGLKP</sequence>
<dbReference type="Pfam" id="PF12969">
    <property type="entry name" value="DUF3857"/>
    <property type="match status" value="1"/>
</dbReference>
<dbReference type="Proteomes" id="UP000076234">
    <property type="component" value="Chromosome"/>
</dbReference>
<reference evidence="5" key="1">
    <citation type="submission" date="2015-11" db="EMBL/GenBank/DDBJ databases">
        <title>Complete genome sequence of a polyethylene glycol-degrading strain Sphingopyxis terrae strain 203-1 (NBRC 15098).</title>
        <authorList>
            <person name="Yoshiyuki O."/>
            <person name="Shouta N."/>
            <person name="Nagata Y."/>
            <person name="Numata M."/>
            <person name="Tsuchikane K."/>
            <person name="Hosoyama A."/>
            <person name="Yamazoe A."/>
            <person name="Tsuda M."/>
            <person name="Fujita N."/>
            <person name="Kawai F."/>
        </authorList>
    </citation>
    <scope>NUCLEOTIDE SEQUENCE [LARGE SCALE GENOMIC DNA]</scope>
    <source>
        <strain evidence="5">203-1</strain>
    </source>
</reference>
<dbReference type="Gene3D" id="2.60.40.3140">
    <property type="match status" value="1"/>
</dbReference>
<dbReference type="RefSeq" id="WP_062901996.1">
    <property type="nucleotide sequence ID" value="NZ_CP013342.1"/>
</dbReference>
<dbReference type="STRING" id="1219058.AOA14_12105"/>
<evidence type="ECO:0000256" key="2">
    <source>
        <dbReference type="ARBA" id="ARBA00022803"/>
    </source>
</evidence>
<protein>
    <submittedName>
        <fullName evidence="4">Transglutaminase</fullName>
    </submittedName>
</protein>